<dbReference type="PANTHER" id="PTHR46252">
    <property type="entry name" value="BRORIN FAMILY MEMBER"/>
    <property type="match status" value="1"/>
</dbReference>
<dbReference type="GO" id="GO:0045202">
    <property type="term" value="C:synapse"/>
    <property type="evidence" value="ECO:0007669"/>
    <property type="project" value="UniProtKB-SubCell"/>
</dbReference>
<dbReference type="GO" id="GO:0032281">
    <property type="term" value="C:AMPA glutamate receptor complex"/>
    <property type="evidence" value="ECO:0007669"/>
    <property type="project" value="TreeGrafter"/>
</dbReference>
<protein>
    <recommendedName>
        <fullName evidence="2">VWFC domain-containing protein</fullName>
    </recommendedName>
</protein>
<organism evidence="3 4">
    <name type="scientific">Pinctada imbricata</name>
    <name type="common">Atlantic pearl-oyster</name>
    <name type="synonym">Pinctada martensii</name>
    <dbReference type="NCBI Taxonomy" id="66713"/>
    <lineage>
        <taxon>Eukaryota</taxon>
        <taxon>Metazoa</taxon>
        <taxon>Spiralia</taxon>
        <taxon>Lophotrochozoa</taxon>
        <taxon>Mollusca</taxon>
        <taxon>Bivalvia</taxon>
        <taxon>Autobranchia</taxon>
        <taxon>Pteriomorphia</taxon>
        <taxon>Pterioida</taxon>
        <taxon>Pterioidea</taxon>
        <taxon>Pteriidae</taxon>
        <taxon>Pinctada</taxon>
    </lineage>
</organism>
<evidence type="ECO:0000259" key="2">
    <source>
        <dbReference type="PROSITE" id="PS01208"/>
    </source>
</evidence>
<dbReference type="EMBL" id="VSWD01000011">
    <property type="protein sequence ID" value="KAK3088086.1"/>
    <property type="molecule type" value="Genomic_DNA"/>
</dbReference>
<dbReference type="InterPro" id="IPR042979">
    <property type="entry name" value="VWC2/VWC2L"/>
</dbReference>
<dbReference type="Gene3D" id="6.20.200.20">
    <property type="match status" value="1"/>
</dbReference>
<feature type="chain" id="PRO_5041744369" description="VWFC domain-containing protein" evidence="1">
    <location>
        <begin position="23"/>
        <end position="147"/>
    </location>
</feature>
<dbReference type="AlphaFoldDB" id="A0AA88XVP7"/>
<dbReference type="Pfam" id="PF23334">
    <property type="entry name" value="VWC2L_2nd"/>
    <property type="match status" value="1"/>
</dbReference>
<proteinExistence type="predicted"/>
<keyword evidence="1" id="KW-0732">Signal</keyword>
<evidence type="ECO:0000313" key="4">
    <source>
        <dbReference type="Proteomes" id="UP001186944"/>
    </source>
</evidence>
<comment type="caution">
    <text evidence="3">The sequence shown here is derived from an EMBL/GenBank/DDBJ whole genome shotgun (WGS) entry which is preliminary data.</text>
</comment>
<evidence type="ECO:0000256" key="1">
    <source>
        <dbReference type="SAM" id="SignalP"/>
    </source>
</evidence>
<dbReference type="InterPro" id="IPR001007">
    <property type="entry name" value="VWF_dom"/>
</dbReference>
<dbReference type="GO" id="GO:0030514">
    <property type="term" value="P:negative regulation of BMP signaling pathway"/>
    <property type="evidence" value="ECO:0007669"/>
    <property type="project" value="TreeGrafter"/>
</dbReference>
<sequence>MNISGPVLFSLLTICLFGSSRSKLATSLPELLTAVTAPATCEYNGKQYPVGSFQPNPCQPCQCTSSGRAYCAVVDCFFTQCVDYVHDKNQCCPTCPNGRNCRAPDGTVIKYGQSYNPDPNTHCQCNQWSTQAECLQKAPPVRIDTVS</sequence>
<evidence type="ECO:0000313" key="3">
    <source>
        <dbReference type="EMBL" id="KAK3088086.1"/>
    </source>
</evidence>
<dbReference type="Proteomes" id="UP001186944">
    <property type="component" value="Unassembled WGS sequence"/>
</dbReference>
<keyword evidence="4" id="KW-1185">Reference proteome</keyword>
<feature type="signal peptide" evidence="1">
    <location>
        <begin position="1"/>
        <end position="22"/>
    </location>
</feature>
<reference evidence="3" key="1">
    <citation type="submission" date="2019-08" db="EMBL/GenBank/DDBJ databases">
        <title>The improved chromosome-level genome for the pearl oyster Pinctada fucata martensii using PacBio sequencing and Hi-C.</title>
        <authorList>
            <person name="Zheng Z."/>
        </authorList>
    </citation>
    <scope>NUCLEOTIDE SEQUENCE</scope>
    <source>
        <strain evidence="3">ZZ-2019</strain>
        <tissue evidence="3">Adductor muscle</tissue>
    </source>
</reference>
<dbReference type="GO" id="GO:0005615">
    <property type="term" value="C:extracellular space"/>
    <property type="evidence" value="ECO:0007669"/>
    <property type="project" value="TreeGrafter"/>
</dbReference>
<name>A0AA88XVP7_PINIB</name>
<feature type="domain" description="VWFC" evidence="2">
    <location>
        <begin position="58"/>
        <end position="95"/>
    </location>
</feature>
<accession>A0AA88XVP7</accession>
<dbReference type="SUPFAM" id="SSF57603">
    <property type="entry name" value="FnI-like domain"/>
    <property type="match status" value="1"/>
</dbReference>
<dbReference type="PANTHER" id="PTHR46252:SF3">
    <property type="entry name" value="KIELIN_CHORDIN-LIKE PROTEIN"/>
    <property type="match status" value="1"/>
</dbReference>
<gene>
    <name evidence="3" type="ORF">FSP39_014494</name>
</gene>
<dbReference type="PROSITE" id="PS01208">
    <property type="entry name" value="VWFC_1"/>
    <property type="match status" value="1"/>
</dbReference>